<dbReference type="Pfam" id="PF01637">
    <property type="entry name" value="ATPase_2"/>
    <property type="match status" value="1"/>
</dbReference>
<dbReference type="PANTHER" id="PTHR34704">
    <property type="entry name" value="ATPASE"/>
    <property type="match status" value="1"/>
</dbReference>
<dbReference type="InterPro" id="IPR004256">
    <property type="entry name" value="DUF234"/>
</dbReference>
<dbReference type="InterPro" id="IPR011991">
    <property type="entry name" value="ArsR-like_HTH"/>
</dbReference>
<organism evidence="3 4">
    <name type="scientific">Bifidobacterium panos</name>
    <dbReference type="NCBI Taxonomy" id="2675321"/>
    <lineage>
        <taxon>Bacteria</taxon>
        <taxon>Bacillati</taxon>
        <taxon>Actinomycetota</taxon>
        <taxon>Actinomycetes</taxon>
        <taxon>Bifidobacteriales</taxon>
        <taxon>Bifidobacteriaceae</taxon>
        <taxon>Bifidobacterium</taxon>
    </lineage>
</organism>
<evidence type="ECO:0000313" key="3">
    <source>
        <dbReference type="EMBL" id="NMN01980.1"/>
    </source>
</evidence>
<reference evidence="3 4" key="1">
    <citation type="submission" date="2020-02" db="EMBL/GenBank/DDBJ databases">
        <title>Characterization of phylogenetic diversity of novel bifidobacterial species isolated in Czech ZOOs.</title>
        <authorList>
            <person name="Lugli G.A."/>
            <person name="Vera N.B."/>
            <person name="Ventura M."/>
        </authorList>
    </citation>
    <scope>NUCLEOTIDE SEQUENCE [LARGE SCALE GENOMIC DNA]</scope>
    <source>
        <strain evidence="3 4">DSM 109963</strain>
    </source>
</reference>
<keyword evidence="4" id="KW-1185">Reference proteome</keyword>
<evidence type="ECO:0000259" key="1">
    <source>
        <dbReference type="Pfam" id="PF01637"/>
    </source>
</evidence>
<dbReference type="InterPro" id="IPR027417">
    <property type="entry name" value="P-loop_NTPase"/>
</dbReference>
<evidence type="ECO:0000313" key="4">
    <source>
        <dbReference type="Proteomes" id="UP000553756"/>
    </source>
</evidence>
<dbReference type="RefSeq" id="WP_172144573.1">
    <property type="nucleotide sequence ID" value="NZ_JAAIIJ010000010.1"/>
</dbReference>
<sequence length="470" mass="53441">MFIGREHELETLERMYSRNQFAMVVLYGRRRVGKTALMDEFTKSKDTLYFTALQQSDKLNLADFTQEVARFFDLPNSTPAFADWQSALKYVADRARERSKPFVFVFDEFPYATQANKSLPSALQIAIDHGFKNTNILIILSGSNESFMESEVLGSKSPLYGRRSAQIKLKPFDYLDAAEFLPNCRPEELVNHYATFGGTPYYLTQLERRKGSYERNVINLCFDPYGLLHEEPMMLLREELRDPGIYYSVLQAMSNGNGTPKAIAEHAGVDQNAISAYLKTLEGLGLAERRVPFGDNPSKSRKGMWVIADPFFSYWYRFVGPNAGPIESGKGEVAARQLAFGEAFSTYVGKQFETVCMQWVKRVNGTDKLPLLATHFGQWWGTNPLKKEQTDIDIVAADQSSKALLLGECKWRNTFDETEAVEALLARVGLIAGYRTTHLMFFSKRPVREATRRKYAGRVEFVSAADIYER</sequence>
<gene>
    <name evidence="3" type="ORF">G1C94_0602</name>
</gene>
<accession>A0ABX1SVX4</accession>
<proteinExistence type="predicted"/>
<comment type="caution">
    <text evidence="3">The sequence shown here is derived from an EMBL/GenBank/DDBJ whole genome shotgun (WGS) entry which is preliminary data.</text>
</comment>
<dbReference type="InterPro" id="IPR036388">
    <property type="entry name" value="WH-like_DNA-bd_sf"/>
</dbReference>
<dbReference type="SUPFAM" id="SSF52540">
    <property type="entry name" value="P-loop containing nucleoside triphosphate hydrolases"/>
    <property type="match status" value="1"/>
</dbReference>
<dbReference type="InterPro" id="IPR036390">
    <property type="entry name" value="WH_DNA-bd_sf"/>
</dbReference>
<dbReference type="Gene3D" id="1.10.10.10">
    <property type="entry name" value="Winged helix-like DNA-binding domain superfamily/Winged helix DNA-binding domain"/>
    <property type="match status" value="1"/>
</dbReference>
<feature type="domain" description="ATPase" evidence="1">
    <location>
        <begin position="2"/>
        <end position="206"/>
    </location>
</feature>
<dbReference type="SUPFAM" id="SSF46785">
    <property type="entry name" value="Winged helix' DNA-binding domain"/>
    <property type="match status" value="1"/>
</dbReference>
<feature type="domain" description="DUF234" evidence="2">
    <location>
        <begin position="315"/>
        <end position="419"/>
    </location>
</feature>
<dbReference type="EMBL" id="JAAIIJ010000010">
    <property type="protein sequence ID" value="NMN01980.1"/>
    <property type="molecule type" value="Genomic_DNA"/>
</dbReference>
<protein>
    <submittedName>
        <fullName evidence="3">ATPase</fullName>
    </submittedName>
</protein>
<dbReference type="Pfam" id="PF03008">
    <property type="entry name" value="DUF234"/>
    <property type="match status" value="1"/>
</dbReference>
<dbReference type="InterPro" id="IPR011579">
    <property type="entry name" value="ATPase_dom"/>
</dbReference>
<name>A0ABX1SVX4_9BIFI</name>
<evidence type="ECO:0000259" key="2">
    <source>
        <dbReference type="Pfam" id="PF03008"/>
    </source>
</evidence>
<dbReference type="CDD" id="cd00090">
    <property type="entry name" value="HTH_ARSR"/>
    <property type="match status" value="1"/>
</dbReference>
<dbReference type="Proteomes" id="UP000553756">
    <property type="component" value="Unassembled WGS sequence"/>
</dbReference>
<dbReference type="Gene3D" id="3.40.50.300">
    <property type="entry name" value="P-loop containing nucleotide triphosphate hydrolases"/>
    <property type="match status" value="1"/>
</dbReference>
<dbReference type="PANTHER" id="PTHR34704:SF1">
    <property type="entry name" value="ATPASE"/>
    <property type="match status" value="1"/>
</dbReference>